<evidence type="ECO:0000313" key="1">
    <source>
        <dbReference type="EMBL" id="KAA6379597.1"/>
    </source>
</evidence>
<protein>
    <submittedName>
        <fullName evidence="1">Uncharacterized protein</fullName>
    </submittedName>
</protein>
<dbReference type="Proteomes" id="UP000324800">
    <property type="component" value="Unassembled WGS sequence"/>
</dbReference>
<dbReference type="AlphaFoldDB" id="A0A5J4VAW1"/>
<gene>
    <name evidence="1" type="ORF">EZS28_024876</name>
</gene>
<feature type="non-terminal residue" evidence="1">
    <location>
        <position position="73"/>
    </location>
</feature>
<organism evidence="1 2">
    <name type="scientific">Streblomastix strix</name>
    <dbReference type="NCBI Taxonomy" id="222440"/>
    <lineage>
        <taxon>Eukaryota</taxon>
        <taxon>Metamonada</taxon>
        <taxon>Preaxostyla</taxon>
        <taxon>Oxymonadida</taxon>
        <taxon>Streblomastigidae</taxon>
        <taxon>Streblomastix</taxon>
    </lineage>
</organism>
<proteinExistence type="predicted"/>
<evidence type="ECO:0000313" key="2">
    <source>
        <dbReference type="Proteomes" id="UP000324800"/>
    </source>
</evidence>
<reference evidence="1 2" key="1">
    <citation type="submission" date="2019-03" db="EMBL/GenBank/DDBJ databases">
        <title>Single cell metagenomics reveals metabolic interactions within the superorganism composed of flagellate Streblomastix strix and complex community of Bacteroidetes bacteria on its surface.</title>
        <authorList>
            <person name="Treitli S.C."/>
            <person name="Kolisko M."/>
            <person name="Husnik F."/>
            <person name="Keeling P."/>
            <person name="Hampl V."/>
        </authorList>
    </citation>
    <scope>NUCLEOTIDE SEQUENCE [LARGE SCALE GENOMIC DNA]</scope>
    <source>
        <strain evidence="1">ST1C</strain>
    </source>
</reference>
<dbReference type="EMBL" id="SNRW01008393">
    <property type="protein sequence ID" value="KAA6379597.1"/>
    <property type="molecule type" value="Genomic_DNA"/>
</dbReference>
<sequence length="73" mass="8585">MKDCSTKIEQMLLEILELIAEKGNQQYDGLNSFFHRFNDTGLLYKIINLMKQKICLNKNATFEFCLFLPVYAM</sequence>
<name>A0A5J4VAW1_9EUKA</name>
<comment type="caution">
    <text evidence="1">The sequence shown here is derived from an EMBL/GenBank/DDBJ whole genome shotgun (WGS) entry which is preliminary data.</text>
</comment>
<accession>A0A5J4VAW1</accession>